<evidence type="ECO:0000313" key="3">
    <source>
        <dbReference type="Proteomes" id="UP000287033"/>
    </source>
</evidence>
<evidence type="ECO:0000256" key="1">
    <source>
        <dbReference type="SAM" id="Phobius"/>
    </source>
</evidence>
<keyword evidence="1" id="KW-0472">Membrane</keyword>
<proteinExistence type="predicted"/>
<organism evidence="2 3">
    <name type="scientific">Chiloscyllium punctatum</name>
    <name type="common">Brownbanded bambooshark</name>
    <name type="synonym">Hemiscyllium punctatum</name>
    <dbReference type="NCBI Taxonomy" id="137246"/>
    <lineage>
        <taxon>Eukaryota</taxon>
        <taxon>Metazoa</taxon>
        <taxon>Chordata</taxon>
        <taxon>Craniata</taxon>
        <taxon>Vertebrata</taxon>
        <taxon>Chondrichthyes</taxon>
        <taxon>Elasmobranchii</taxon>
        <taxon>Galeomorphii</taxon>
        <taxon>Galeoidea</taxon>
        <taxon>Orectolobiformes</taxon>
        <taxon>Hemiscylliidae</taxon>
        <taxon>Chiloscyllium</taxon>
    </lineage>
</organism>
<reference evidence="2 3" key="1">
    <citation type="journal article" date="2018" name="Nat. Ecol. Evol.">
        <title>Shark genomes provide insights into elasmobranch evolution and the origin of vertebrates.</title>
        <authorList>
            <person name="Hara Y"/>
            <person name="Yamaguchi K"/>
            <person name="Onimaru K"/>
            <person name="Kadota M"/>
            <person name="Koyanagi M"/>
            <person name="Keeley SD"/>
            <person name="Tatsumi K"/>
            <person name="Tanaka K"/>
            <person name="Motone F"/>
            <person name="Kageyama Y"/>
            <person name="Nozu R"/>
            <person name="Adachi N"/>
            <person name="Nishimura O"/>
            <person name="Nakagawa R"/>
            <person name="Tanegashima C"/>
            <person name="Kiyatake I"/>
            <person name="Matsumoto R"/>
            <person name="Murakumo K"/>
            <person name="Nishida K"/>
            <person name="Terakita A"/>
            <person name="Kuratani S"/>
            <person name="Sato K"/>
            <person name="Hyodo S Kuraku.S."/>
        </authorList>
    </citation>
    <scope>NUCLEOTIDE SEQUENCE [LARGE SCALE GENOMIC DNA]</scope>
</reference>
<name>A0A401SE46_CHIPU</name>
<feature type="transmembrane region" description="Helical" evidence="1">
    <location>
        <begin position="52"/>
        <end position="74"/>
    </location>
</feature>
<keyword evidence="3" id="KW-1185">Reference proteome</keyword>
<gene>
    <name evidence="2" type="ORF">chiPu_0007055</name>
</gene>
<keyword evidence="1" id="KW-0812">Transmembrane</keyword>
<sequence>MRCWMVSDEVVRVSSIETNQDVQAAVAVQYMPPHEHITSLRHQQMETEQKPLFFFMALIDIFWFTLQSSMGLAIES</sequence>
<dbReference type="EMBL" id="BEZZ01000213">
    <property type="protein sequence ID" value="GCC28624.1"/>
    <property type="molecule type" value="Genomic_DNA"/>
</dbReference>
<keyword evidence="1" id="KW-1133">Transmembrane helix</keyword>
<evidence type="ECO:0000313" key="2">
    <source>
        <dbReference type="EMBL" id="GCC28624.1"/>
    </source>
</evidence>
<comment type="caution">
    <text evidence="2">The sequence shown here is derived from an EMBL/GenBank/DDBJ whole genome shotgun (WGS) entry which is preliminary data.</text>
</comment>
<dbReference type="AlphaFoldDB" id="A0A401SE46"/>
<dbReference type="Proteomes" id="UP000287033">
    <property type="component" value="Unassembled WGS sequence"/>
</dbReference>
<accession>A0A401SE46</accession>
<protein>
    <submittedName>
        <fullName evidence="2">Uncharacterized protein</fullName>
    </submittedName>
</protein>